<dbReference type="PANTHER" id="PTHR42939:SF1">
    <property type="entry name" value="ABC TRANSPORTER ATP-BINDING PROTEIN ALBC-RELATED"/>
    <property type="match status" value="1"/>
</dbReference>
<dbReference type="STRING" id="1349762.GCA_001592245_01918"/>
<dbReference type="Pfam" id="PF00005">
    <property type="entry name" value="ABC_tran"/>
    <property type="match status" value="1"/>
</dbReference>
<dbReference type="OrthoDB" id="9804819at2"/>
<evidence type="ECO:0000313" key="8">
    <source>
        <dbReference type="Proteomes" id="UP000295294"/>
    </source>
</evidence>
<dbReference type="SUPFAM" id="SSF52540">
    <property type="entry name" value="P-loop containing nucleoside triphosphate hydrolases"/>
    <property type="match status" value="1"/>
</dbReference>
<keyword evidence="1" id="KW-0813">Transport</keyword>
<proteinExistence type="predicted"/>
<dbReference type="Gene3D" id="3.40.50.300">
    <property type="entry name" value="P-loop containing nucleotide triphosphate hydrolases"/>
    <property type="match status" value="1"/>
</dbReference>
<keyword evidence="5 7" id="KW-0067">ATP-binding</keyword>
<sequence>MLRPATEMITDAIALTGVSRHFGSLRAVDDVSLSVGQGELIGLIGHNGAGKSTLFRMMLGLLPPTHGTLRVAGADVGSRAFRAARRGIGYLPEHLVLYDNLSGLETLRFFARLKGVNADACAPMLDQVGLSAAAARPVREYSKGMRQRLGFAQALLGAPRVLFLDEPTNGLDPAAIRDFYRMLDALRERGVTIVITSHILAELQQRIDRFAILAGGRLQATGSLEALRAQAGLPLTLRLRLEPGAREHALRLLRTQAYGMIEVVDEMEEGPDELTVRCPVAAKMPMLAALQPLAGRLRDLQIREPSLEDLFLGMRGQA</sequence>
<keyword evidence="4" id="KW-0547">Nucleotide-binding</keyword>
<keyword evidence="2" id="KW-1003">Cell membrane</keyword>
<gene>
    <name evidence="7" type="ORF">E0W60_15845</name>
</gene>
<evidence type="ECO:0000256" key="5">
    <source>
        <dbReference type="ARBA" id="ARBA00022840"/>
    </source>
</evidence>
<dbReference type="EMBL" id="CP038635">
    <property type="protein sequence ID" value="QBY52652.1"/>
    <property type="molecule type" value="Genomic_DNA"/>
</dbReference>
<dbReference type="KEGG" id="cox:E0W60_15845"/>
<name>A0A4V1BYQ6_9BURK</name>
<evidence type="ECO:0000313" key="7">
    <source>
        <dbReference type="EMBL" id="QBY52652.1"/>
    </source>
</evidence>
<dbReference type="InterPro" id="IPR017871">
    <property type="entry name" value="ABC_transporter-like_CS"/>
</dbReference>
<evidence type="ECO:0000256" key="3">
    <source>
        <dbReference type="ARBA" id="ARBA00022519"/>
    </source>
</evidence>
<dbReference type="AlphaFoldDB" id="A0A4V1BYQ6"/>
<evidence type="ECO:0000256" key="2">
    <source>
        <dbReference type="ARBA" id="ARBA00022475"/>
    </source>
</evidence>
<evidence type="ECO:0000256" key="1">
    <source>
        <dbReference type="ARBA" id="ARBA00022448"/>
    </source>
</evidence>
<dbReference type="GO" id="GO:0005524">
    <property type="term" value="F:ATP binding"/>
    <property type="evidence" value="ECO:0007669"/>
    <property type="project" value="UniProtKB-KW"/>
</dbReference>
<feature type="domain" description="ABC transporter" evidence="6">
    <location>
        <begin position="13"/>
        <end position="240"/>
    </location>
</feature>
<reference evidence="7 8" key="1">
    <citation type="submission" date="2019-03" db="EMBL/GenBank/DDBJ databases">
        <title>Efficiently degradation of phenoxyalkanoic acid herbicides by Cupriavidus oxalaticus strain X32.</title>
        <authorList>
            <person name="Sheng X."/>
        </authorList>
    </citation>
    <scope>NUCLEOTIDE SEQUENCE [LARGE SCALE GENOMIC DNA]</scope>
    <source>
        <strain evidence="7 8">X32</strain>
    </source>
</reference>
<dbReference type="CDD" id="cd03230">
    <property type="entry name" value="ABC_DR_subfamily_A"/>
    <property type="match status" value="1"/>
</dbReference>
<dbReference type="Proteomes" id="UP000295294">
    <property type="component" value="Chromosome 2"/>
</dbReference>
<dbReference type="PROSITE" id="PS00211">
    <property type="entry name" value="ABC_TRANSPORTER_1"/>
    <property type="match status" value="1"/>
</dbReference>
<dbReference type="InterPro" id="IPR003593">
    <property type="entry name" value="AAA+_ATPase"/>
</dbReference>
<accession>A0A4V1BYQ6</accession>
<protein>
    <submittedName>
        <fullName evidence="7">ABC transporter ATP-binding protein</fullName>
    </submittedName>
</protein>
<dbReference type="GO" id="GO:0016887">
    <property type="term" value="F:ATP hydrolysis activity"/>
    <property type="evidence" value="ECO:0007669"/>
    <property type="project" value="InterPro"/>
</dbReference>
<evidence type="ECO:0000256" key="4">
    <source>
        <dbReference type="ARBA" id="ARBA00022741"/>
    </source>
</evidence>
<dbReference type="SMART" id="SM00382">
    <property type="entry name" value="AAA"/>
    <property type="match status" value="1"/>
</dbReference>
<organism evidence="7 8">
    <name type="scientific">Cupriavidus oxalaticus</name>
    <dbReference type="NCBI Taxonomy" id="96344"/>
    <lineage>
        <taxon>Bacteria</taxon>
        <taxon>Pseudomonadati</taxon>
        <taxon>Pseudomonadota</taxon>
        <taxon>Betaproteobacteria</taxon>
        <taxon>Burkholderiales</taxon>
        <taxon>Burkholderiaceae</taxon>
        <taxon>Cupriavidus</taxon>
    </lineage>
</organism>
<dbReference type="PANTHER" id="PTHR42939">
    <property type="entry name" value="ABC TRANSPORTER ATP-BINDING PROTEIN ALBC-RELATED"/>
    <property type="match status" value="1"/>
</dbReference>
<keyword evidence="3" id="KW-0472">Membrane</keyword>
<keyword evidence="3" id="KW-0997">Cell inner membrane</keyword>
<dbReference type="InterPro" id="IPR051782">
    <property type="entry name" value="ABC_Transporter_VariousFunc"/>
</dbReference>
<dbReference type="PROSITE" id="PS50893">
    <property type="entry name" value="ABC_TRANSPORTER_2"/>
    <property type="match status" value="1"/>
</dbReference>
<dbReference type="InterPro" id="IPR003439">
    <property type="entry name" value="ABC_transporter-like_ATP-bd"/>
</dbReference>
<evidence type="ECO:0000259" key="6">
    <source>
        <dbReference type="PROSITE" id="PS50893"/>
    </source>
</evidence>
<dbReference type="InterPro" id="IPR027417">
    <property type="entry name" value="P-loop_NTPase"/>
</dbReference>